<reference evidence="3" key="1">
    <citation type="journal article" date="2016" name="Genome Announc.">
        <title>Draft genomes of two strains of Paenibacillus glucanolyticus with capability to degrade lignocellulose.</title>
        <authorList>
            <person name="Mathews S.L."/>
            <person name="Pawlak J."/>
            <person name="Grunden A.M."/>
        </authorList>
    </citation>
    <scope>NUCLEOTIDE SEQUENCE [LARGE SCALE GENOMIC DNA]</scope>
    <source>
        <strain evidence="3">SLM1</strain>
    </source>
</reference>
<evidence type="ECO:0000256" key="1">
    <source>
        <dbReference type="SAM" id="SignalP"/>
    </source>
</evidence>
<dbReference type="RefSeq" id="WP_063479969.1">
    <property type="nucleotide sequence ID" value="NZ_CP147845.1"/>
</dbReference>
<protein>
    <recommendedName>
        <fullName evidence="2">Copper amine oxidase-like N-terminal domain-containing protein</fullName>
    </recommendedName>
</protein>
<dbReference type="Gene3D" id="3.30.457.10">
    <property type="entry name" value="Copper amine oxidase-like, N-terminal domain"/>
    <property type="match status" value="2"/>
</dbReference>
<comment type="caution">
    <text evidence="3">The sequence shown here is derived from an EMBL/GenBank/DDBJ whole genome shotgun (WGS) entry which is preliminary data.</text>
</comment>
<evidence type="ECO:0000259" key="2">
    <source>
        <dbReference type="Pfam" id="PF07833"/>
    </source>
</evidence>
<sequence length="270" mass="30330">MFKKMSLTMLAASMLVLPNFSSSSYAAEAPVTIDSGILKNNRVLIPLRAVSENLGADVDWNQQQKTIRITKDATEMVLTLNSNKVLLNQSEILLDVPAELNYNSTYVPARFVSQTLGADVNWNQKTGQATITLEGKQLQVTMQKPQVQVPNAKKITDKQRQVFVNKLNEATDLSSIKQIRTYFSPYFTDKFINEIIRSKGLKYDFKFTTIYPSAISYTETNSAKLTQSSGPNSKYAPNETLYRTAKLVYTSKGWKIDSVDFSLVKEVLNP</sequence>
<name>A0A163E3Q4_9BACL</name>
<keyword evidence="1" id="KW-0732">Signal</keyword>
<dbReference type="GeneID" id="97554921"/>
<feature type="domain" description="Copper amine oxidase-like N-terminal" evidence="2">
    <location>
        <begin position="36"/>
        <end position="131"/>
    </location>
</feature>
<dbReference type="Pfam" id="PF07833">
    <property type="entry name" value="Cu_amine_oxidN1"/>
    <property type="match status" value="1"/>
</dbReference>
<organism evidence="3 4">
    <name type="scientific">Paenibacillus glucanolyticus</name>
    <dbReference type="NCBI Taxonomy" id="59843"/>
    <lineage>
        <taxon>Bacteria</taxon>
        <taxon>Bacillati</taxon>
        <taxon>Bacillota</taxon>
        <taxon>Bacilli</taxon>
        <taxon>Bacillales</taxon>
        <taxon>Paenibacillaceae</taxon>
        <taxon>Paenibacillus</taxon>
    </lineage>
</organism>
<feature type="signal peptide" evidence="1">
    <location>
        <begin position="1"/>
        <end position="26"/>
    </location>
</feature>
<accession>A0A163E3Q4</accession>
<dbReference type="InterPro" id="IPR036582">
    <property type="entry name" value="Mao_N_sf"/>
</dbReference>
<feature type="chain" id="PRO_5007842495" description="Copper amine oxidase-like N-terminal domain-containing protein" evidence="1">
    <location>
        <begin position="27"/>
        <end position="270"/>
    </location>
</feature>
<evidence type="ECO:0000313" key="4">
    <source>
        <dbReference type="Proteomes" id="UP000076796"/>
    </source>
</evidence>
<evidence type="ECO:0000313" key="3">
    <source>
        <dbReference type="EMBL" id="KZS43586.1"/>
    </source>
</evidence>
<dbReference type="InterPro" id="IPR012854">
    <property type="entry name" value="Cu_amine_oxidase-like_N"/>
</dbReference>
<keyword evidence="4" id="KW-1185">Reference proteome</keyword>
<proteinExistence type="predicted"/>
<dbReference type="EMBL" id="LWMH01000002">
    <property type="protein sequence ID" value="KZS43586.1"/>
    <property type="molecule type" value="Genomic_DNA"/>
</dbReference>
<gene>
    <name evidence="3" type="ORF">AWU65_26140</name>
</gene>
<dbReference type="Proteomes" id="UP000076796">
    <property type="component" value="Unassembled WGS sequence"/>
</dbReference>
<dbReference type="AlphaFoldDB" id="A0A163E3Q4"/>
<dbReference type="SUPFAM" id="SSF55383">
    <property type="entry name" value="Copper amine oxidase, domain N"/>
    <property type="match status" value="1"/>
</dbReference>